<dbReference type="PANTHER" id="PTHR31221:SF283">
    <property type="entry name" value="WRKY DOMAIN-CONTAINING PROTEIN"/>
    <property type="match status" value="1"/>
</dbReference>
<comment type="caution">
    <text evidence="8">The sequence shown here is derived from an EMBL/GenBank/DDBJ whole genome shotgun (WGS) entry which is preliminary data.</text>
</comment>
<dbReference type="EMBL" id="CAUOFW020001048">
    <property type="protein sequence ID" value="CAK9140483.1"/>
    <property type="molecule type" value="Genomic_DNA"/>
</dbReference>
<evidence type="ECO:0000313" key="9">
    <source>
        <dbReference type="Proteomes" id="UP001642360"/>
    </source>
</evidence>
<evidence type="ECO:0000256" key="6">
    <source>
        <dbReference type="SAM" id="MobiDB-lite"/>
    </source>
</evidence>
<dbReference type="InterPro" id="IPR003657">
    <property type="entry name" value="WRKY_dom"/>
</dbReference>
<evidence type="ECO:0000256" key="4">
    <source>
        <dbReference type="ARBA" id="ARBA00023163"/>
    </source>
</evidence>
<evidence type="ECO:0000259" key="7">
    <source>
        <dbReference type="PROSITE" id="PS50811"/>
    </source>
</evidence>
<comment type="subcellular location">
    <subcellularLocation>
        <location evidence="1">Nucleus</location>
    </subcellularLocation>
</comment>
<dbReference type="PROSITE" id="PS50811">
    <property type="entry name" value="WRKY"/>
    <property type="match status" value="1"/>
</dbReference>
<feature type="region of interest" description="Disordered" evidence="6">
    <location>
        <begin position="52"/>
        <end position="71"/>
    </location>
</feature>
<feature type="compositionally biased region" description="Polar residues" evidence="6">
    <location>
        <begin position="116"/>
        <end position="134"/>
    </location>
</feature>
<sequence length="192" mass="21086">MSTMDYFQNSNPYHSGPLVPGIIDTSDFELSDYLLLEDGLEGDFSQSIASPEYGTEGSISSIETGNPTTRASNINYRNGAKKKVDAGCKVAFRTKSELEIMDDGFKWRKYGKKTVKSSPNPRRTNGSHNSGSLKGSTSEICFLAGYALQSSDHRIHGVSILLLEVHAAPAFFVFKEEEHKPKPVCNLVDNSI</sequence>
<reference evidence="8 9" key="1">
    <citation type="submission" date="2024-02" db="EMBL/GenBank/DDBJ databases">
        <authorList>
            <person name="Vignale AGUSTIN F."/>
            <person name="Sosa J E."/>
            <person name="Modenutti C."/>
        </authorList>
    </citation>
    <scope>NUCLEOTIDE SEQUENCE [LARGE SCALE GENOMIC DNA]</scope>
</reference>
<evidence type="ECO:0000256" key="3">
    <source>
        <dbReference type="ARBA" id="ARBA00023125"/>
    </source>
</evidence>
<keyword evidence="3" id="KW-0238">DNA-binding</keyword>
<name>A0ABC8R6S2_9AQUA</name>
<feature type="region of interest" description="Disordered" evidence="6">
    <location>
        <begin position="112"/>
        <end position="134"/>
    </location>
</feature>
<dbReference type="InterPro" id="IPR036576">
    <property type="entry name" value="WRKY_dom_sf"/>
</dbReference>
<dbReference type="PANTHER" id="PTHR31221">
    <property type="entry name" value="WRKY TRANSCRIPTION FACTOR PROTEIN 1-RELATED"/>
    <property type="match status" value="1"/>
</dbReference>
<keyword evidence="5" id="KW-0539">Nucleus</keyword>
<dbReference type="Pfam" id="PF03106">
    <property type="entry name" value="WRKY"/>
    <property type="match status" value="1"/>
</dbReference>
<gene>
    <name evidence="8" type="ORF">ILEXP_LOCUS7934</name>
</gene>
<dbReference type="AlphaFoldDB" id="A0ABC8R6S2"/>
<keyword evidence="9" id="KW-1185">Reference proteome</keyword>
<dbReference type="Proteomes" id="UP001642360">
    <property type="component" value="Unassembled WGS sequence"/>
</dbReference>
<organism evidence="8 9">
    <name type="scientific">Ilex paraguariensis</name>
    <name type="common">yerba mate</name>
    <dbReference type="NCBI Taxonomy" id="185542"/>
    <lineage>
        <taxon>Eukaryota</taxon>
        <taxon>Viridiplantae</taxon>
        <taxon>Streptophyta</taxon>
        <taxon>Embryophyta</taxon>
        <taxon>Tracheophyta</taxon>
        <taxon>Spermatophyta</taxon>
        <taxon>Magnoliopsida</taxon>
        <taxon>eudicotyledons</taxon>
        <taxon>Gunneridae</taxon>
        <taxon>Pentapetalae</taxon>
        <taxon>asterids</taxon>
        <taxon>campanulids</taxon>
        <taxon>Aquifoliales</taxon>
        <taxon>Aquifoliaceae</taxon>
        <taxon>Ilex</taxon>
    </lineage>
</organism>
<keyword evidence="4" id="KW-0804">Transcription</keyword>
<protein>
    <recommendedName>
        <fullName evidence="7">WRKY domain-containing protein</fullName>
    </recommendedName>
</protein>
<dbReference type="SUPFAM" id="SSF118290">
    <property type="entry name" value="WRKY DNA-binding domain"/>
    <property type="match status" value="1"/>
</dbReference>
<evidence type="ECO:0000256" key="1">
    <source>
        <dbReference type="ARBA" id="ARBA00004123"/>
    </source>
</evidence>
<feature type="domain" description="WRKY" evidence="7">
    <location>
        <begin position="96"/>
        <end position="141"/>
    </location>
</feature>
<evidence type="ECO:0000256" key="2">
    <source>
        <dbReference type="ARBA" id="ARBA00023015"/>
    </source>
</evidence>
<dbReference type="GO" id="GO:0003677">
    <property type="term" value="F:DNA binding"/>
    <property type="evidence" value="ECO:0007669"/>
    <property type="project" value="UniProtKB-KW"/>
</dbReference>
<dbReference type="GO" id="GO:0005634">
    <property type="term" value="C:nucleus"/>
    <property type="evidence" value="ECO:0007669"/>
    <property type="project" value="UniProtKB-SubCell"/>
</dbReference>
<dbReference type="Gene3D" id="2.20.25.80">
    <property type="entry name" value="WRKY domain"/>
    <property type="match status" value="1"/>
</dbReference>
<dbReference type="SMART" id="SM00774">
    <property type="entry name" value="WRKY"/>
    <property type="match status" value="1"/>
</dbReference>
<feature type="compositionally biased region" description="Polar residues" evidence="6">
    <location>
        <begin position="57"/>
        <end position="71"/>
    </location>
</feature>
<evidence type="ECO:0000313" key="8">
    <source>
        <dbReference type="EMBL" id="CAK9140483.1"/>
    </source>
</evidence>
<keyword evidence="2" id="KW-0805">Transcription regulation</keyword>
<accession>A0ABC8R6S2</accession>
<proteinExistence type="predicted"/>
<dbReference type="InterPro" id="IPR044810">
    <property type="entry name" value="WRKY_plant"/>
</dbReference>
<evidence type="ECO:0000256" key="5">
    <source>
        <dbReference type="ARBA" id="ARBA00023242"/>
    </source>
</evidence>